<protein>
    <recommendedName>
        <fullName evidence="4">DUF4188 domain-containing protein</fullName>
    </recommendedName>
</protein>
<keyword evidence="3" id="KW-1185">Reference proteome</keyword>
<dbReference type="EMBL" id="QGDB01000002">
    <property type="protein sequence ID" value="PWL18791.1"/>
    <property type="molecule type" value="Genomic_DNA"/>
</dbReference>
<evidence type="ECO:0008006" key="4">
    <source>
        <dbReference type="Google" id="ProtNLM"/>
    </source>
</evidence>
<dbReference type="RefSeq" id="WP_109705687.1">
    <property type="nucleotide sequence ID" value="NZ_QGDB01000002.1"/>
</dbReference>
<feature type="compositionally biased region" description="Basic and acidic residues" evidence="1">
    <location>
        <begin position="1"/>
        <end position="17"/>
    </location>
</feature>
<feature type="region of interest" description="Disordered" evidence="1">
    <location>
        <begin position="88"/>
        <end position="107"/>
    </location>
</feature>
<name>A0A316JC31_9HYPH</name>
<evidence type="ECO:0000313" key="3">
    <source>
        <dbReference type="Proteomes" id="UP000245865"/>
    </source>
</evidence>
<evidence type="ECO:0000313" key="2">
    <source>
        <dbReference type="EMBL" id="PWL18791.1"/>
    </source>
</evidence>
<gene>
    <name evidence="2" type="ORF">DKP76_06920</name>
</gene>
<comment type="caution">
    <text evidence="2">The sequence shown here is derived from an EMBL/GenBank/DDBJ whole genome shotgun (WGS) entry which is preliminary data.</text>
</comment>
<dbReference type="OrthoDB" id="8115130at2"/>
<accession>A0A316JC31</accession>
<evidence type="ECO:0000256" key="1">
    <source>
        <dbReference type="SAM" id="MobiDB-lite"/>
    </source>
</evidence>
<sequence>MEADGVRKMSGRSRGEPPKTLINKEYPFQVVLYLTDWHRTNLVQMLNDRERLGGYRLWRSVYHDKKDFSSAMFQTEEGQQEFIRLYGGKAHNPHDKSSKPWETYFEK</sequence>
<reference evidence="2 3" key="1">
    <citation type="submission" date="2018-05" db="EMBL/GenBank/DDBJ databases">
        <title>Comparative genomic sequence analysis between strain HN4 and CCM 8460T (Falsochrobactrum ovis) will provide more evidence to prove that HN4 is a new species of Falsochrobactrum.</title>
        <authorList>
            <person name="Lyu W."/>
            <person name="Sun L."/>
            <person name="Yao L."/>
        </authorList>
    </citation>
    <scope>NUCLEOTIDE SEQUENCE [LARGE SCALE GENOMIC DNA]</scope>
    <source>
        <strain evidence="2 3">HN4</strain>
    </source>
</reference>
<organism evidence="2 3">
    <name type="scientific">Falsochrobactrum shanghaiense</name>
    <dbReference type="NCBI Taxonomy" id="2201899"/>
    <lineage>
        <taxon>Bacteria</taxon>
        <taxon>Pseudomonadati</taxon>
        <taxon>Pseudomonadota</taxon>
        <taxon>Alphaproteobacteria</taxon>
        <taxon>Hyphomicrobiales</taxon>
        <taxon>Brucellaceae</taxon>
        <taxon>Falsochrobactrum</taxon>
    </lineage>
</organism>
<feature type="region of interest" description="Disordered" evidence="1">
    <location>
        <begin position="1"/>
        <end position="20"/>
    </location>
</feature>
<dbReference type="Proteomes" id="UP000245865">
    <property type="component" value="Unassembled WGS sequence"/>
</dbReference>
<dbReference type="AlphaFoldDB" id="A0A316JC31"/>
<feature type="compositionally biased region" description="Basic and acidic residues" evidence="1">
    <location>
        <begin position="92"/>
        <end position="107"/>
    </location>
</feature>
<proteinExistence type="predicted"/>